<dbReference type="GO" id="GO:0016301">
    <property type="term" value="F:kinase activity"/>
    <property type="evidence" value="ECO:0007669"/>
    <property type="project" value="InterPro"/>
</dbReference>
<dbReference type="PROSITE" id="PS51459">
    <property type="entry name" value="FIDO"/>
    <property type="match status" value="1"/>
</dbReference>
<proteinExistence type="predicted"/>
<organism evidence="2 3">
    <name type="scientific">Paracoccus zhejiangensis</name>
    <dbReference type="NCBI Taxonomy" id="1077935"/>
    <lineage>
        <taxon>Bacteria</taxon>
        <taxon>Pseudomonadati</taxon>
        <taxon>Pseudomonadota</taxon>
        <taxon>Alphaproteobacteria</taxon>
        <taxon>Rhodobacterales</taxon>
        <taxon>Paracoccaceae</taxon>
        <taxon>Paracoccus</taxon>
    </lineage>
</organism>
<dbReference type="InterPro" id="IPR053737">
    <property type="entry name" value="Type_II_TA_Toxin"/>
</dbReference>
<dbReference type="OrthoDB" id="9802752at2"/>
<dbReference type="AlphaFoldDB" id="A0A2H5EUQ6"/>
<dbReference type="EMBL" id="CP025430">
    <property type="protein sequence ID" value="AUH63022.1"/>
    <property type="molecule type" value="Genomic_DNA"/>
</dbReference>
<dbReference type="RefSeq" id="WP_101751064.1">
    <property type="nucleotide sequence ID" value="NZ_CP025430.1"/>
</dbReference>
<name>A0A2H5EUQ6_9RHOB</name>
<protein>
    <submittedName>
        <fullName evidence="2">Type II toxin-antitoxin system death-on-curing family toxin</fullName>
    </submittedName>
</protein>
<dbReference type="Pfam" id="PF02661">
    <property type="entry name" value="Fic"/>
    <property type="match status" value="1"/>
</dbReference>
<evidence type="ECO:0000259" key="1">
    <source>
        <dbReference type="PROSITE" id="PS51459"/>
    </source>
</evidence>
<feature type="domain" description="Fido" evidence="1">
    <location>
        <begin position="7"/>
        <end position="124"/>
    </location>
</feature>
<dbReference type="InterPro" id="IPR006440">
    <property type="entry name" value="Doc"/>
</dbReference>
<dbReference type="PANTHER" id="PTHR39426">
    <property type="entry name" value="HOMOLOGY TO DEATH-ON-CURING PROTEIN OF PHAGE P1"/>
    <property type="match status" value="1"/>
</dbReference>
<keyword evidence="3" id="KW-1185">Reference proteome</keyword>
<dbReference type="KEGG" id="pzh:CX676_01655"/>
<dbReference type="Proteomes" id="UP000234530">
    <property type="component" value="Chromosome"/>
</dbReference>
<accession>A0A2H5EUQ6</accession>
<dbReference type="NCBIfam" id="TIGR01550">
    <property type="entry name" value="DOC_P1"/>
    <property type="match status" value="1"/>
</dbReference>
<sequence>MSDWLLPSTELVELIHDAVLNPGELAGLARDKSLDGALARVENRLAYGMIGDIFDLAAAYAMALAQGHCFNDANKRTAYRVMLVVLDMNSAREPDVGVEETGQKIIALAQGLIDDGDLADWLRDQA</sequence>
<dbReference type="PANTHER" id="PTHR39426:SF1">
    <property type="entry name" value="HOMOLOGY TO DEATH-ON-CURING PROTEIN OF PHAGE P1"/>
    <property type="match status" value="1"/>
</dbReference>
<dbReference type="InterPro" id="IPR003812">
    <property type="entry name" value="Fido"/>
</dbReference>
<reference evidence="2 3" key="1">
    <citation type="journal article" date="2013" name="Antonie Van Leeuwenhoek">
        <title>Paracoccus zhejiangensis sp. nov., isolated from activated sludge in wastewater-treatment system.</title>
        <authorList>
            <person name="Wu Z.G."/>
            <person name="Zhang D.F."/>
            <person name="Liu Y.L."/>
            <person name="Wang F."/>
            <person name="Jiang X."/>
            <person name="Li C."/>
            <person name="Li S.P."/>
            <person name="Hong Q."/>
            <person name="Li W.J."/>
        </authorList>
    </citation>
    <scope>NUCLEOTIDE SEQUENCE [LARGE SCALE GENOMIC DNA]</scope>
    <source>
        <strain evidence="2 3">J6</strain>
    </source>
</reference>
<dbReference type="Gene3D" id="1.20.120.1870">
    <property type="entry name" value="Fic/DOC protein, Fido domain"/>
    <property type="match status" value="1"/>
</dbReference>
<evidence type="ECO:0000313" key="2">
    <source>
        <dbReference type="EMBL" id="AUH63022.1"/>
    </source>
</evidence>
<gene>
    <name evidence="2" type="ORF">CX676_01655</name>
</gene>
<evidence type="ECO:0000313" key="3">
    <source>
        <dbReference type="Proteomes" id="UP000234530"/>
    </source>
</evidence>